<reference evidence="1" key="1">
    <citation type="journal article" date="2020" name="Nature">
        <title>Giant virus diversity and host interactions through global metagenomics.</title>
        <authorList>
            <person name="Schulz F."/>
            <person name="Roux S."/>
            <person name="Paez-Espino D."/>
            <person name="Jungbluth S."/>
            <person name="Walsh D.A."/>
            <person name="Denef V.J."/>
            <person name="McMahon K.D."/>
            <person name="Konstantinidis K.T."/>
            <person name="Eloe-Fadrosh E.A."/>
            <person name="Kyrpides N.C."/>
            <person name="Woyke T."/>
        </authorList>
    </citation>
    <scope>NUCLEOTIDE SEQUENCE</scope>
    <source>
        <strain evidence="1">GVMAG-M-3300023184-68</strain>
    </source>
</reference>
<accession>A0A6C0ICM1</accession>
<dbReference type="EMBL" id="MN740153">
    <property type="protein sequence ID" value="QHT90157.1"/>
    <property type="molecule type" value="Genomic_DNA"/>
</dbReference>
<organism evidence="1">
    <name type="scientific">viral metagenome</name>
    <dbReference type="NCBI Taxonomy" id="1070528"/>
    <lineage>
        <taxon>unclassified sequences</taxon>
        <taxon>metagenomes</taxon>
        <taxon>organismal metagenomes</taxon>
    </lineage>
</organism>
<proteinExistence type="predicted"/>
<protein>
    <submittedName>
        <fullName evidence="1">Uncharacterized protein</fullName>
    </submittedName>
</protein>
<evidence type="ECO:0000313" key="1">
    <source>
        <dbReference type="EMBL" id="QHT90157.1"/>
    </source>
</evidence>
<name>A0A6C0ICM1_9ZZZZ</name>
<sequence>MYFLTGYIEKLICMNSNTNNNITDHILLFIASQSK</sequence>
<dbReference type="AlphaFoldDB" id="A0A6C0ICM1"/>